<evidence type="ECO:0000256" key="3">
    <source>
        <dbReference type="ARBA" id="ARBA00023002"/>
    </source>
</evidence>
<dbReference type="InterPro" id="IPR052178">
    <property type="entry name" value="Sec_Metab_Biosynth_SDR"/>
</dbReference>
<proteinExistence type="inferred from homology"/>
<dbReference type="PRINTS" id="PR00081">
    <property type="entry name" value="GDHRDH"/>
</dbReference>
<dbReference type="PROSITE" id="PS00061">
    <property type="entry name" value="ADH_SHORT"/>
    <property type="match status" value="1"/>
</dbReference>
<evidence type="ECO:0000256" key="2">
    <source>
        <dbReference type="ARBA" id="ARBA00022857"/>
    </source>
</evidence>
<evidence type="ECO:0000256" key="4">
    <source>
        <dbReference type="SAM" id="MobiDB-lite"/>
    </source>
</evidence>
<organism evidence="5 6">
    <name type="scientific">Penicillium daleae</name>
    <dbReference type="NCBI Taxonomy" id="63821"/>
    <lineage>
        <taxon>Eukaryota</taxon>
        <taxon>Fungi</taxon>
        <taxon>Dikarya</taxon>
        <taxon>Ascomycota</taxon>
        <taxon>Pezizomycotina</taxon>
        <taxon>Eurotiomycetes</taxon>
        <taxon>Eurotiomycetidae</taxon>
        <taxon>Eurotiales</taxon>
        <taxon>Aspergillaceae</taxon>
        <taxon>Penicillium</taxon>
    </lineage>
</organism>
<dbReference type="PRINTS" id="PR00080">
    <property type="entry name" value="SDRFAMILY"/>
</dbReference>
<evidence type="ECO:0000313" key="5">
    <source>
        <dbReference type="EMBL" id="KAJ5450657.1"/>
    </source>
</evidence>
<dbReference type="SUPFAM" id="SSF51735">
    <property type="entry name" value="NAD(P)-binding Rossmann-fold domains"/>
    <property type="match status" value="1"/>
</dbReference>
<gene>
    <name evidence="5" type="ORF">N7458_007106</name>
</gene>
<accession>A0AAD6G2B4</accession>
<dbReference type="InterPro" id="IPR020904">
    <property type="entry name" value="Sc_DH/Rdtase_CS"/>
</dbReference>
<evidence type="ECO:0000313" key="6">
    <source>
        <dbReference type="Proteomes" id="UP001213681"/>
    </source>
</evidence>
<feature type="compositionally biased region" description="Basic and acidic residues" evidence="4">
    <location>
        <begin position="200"/>
        <end position="215"/>
    </location>
</feature>
<dbReference type="Proteomes" id="UP001213681">
    <property type="component" value="Unassembled WGS sequence"/>
</dbReference>
<sequence length="259" mass="27873">MSSNSRSVSKFVTNDIVALITSGGSGIGLMATQSLVVNGSKVYITKEKLDRVLERYSKDIPGEIVAIPADVTSKESIQKLIDEISSKESKLDSLINNAGISSVKQNTDQEDPKELQQELFHNTSKVSDWEDVMRTNMMQLFFVATASYPCSHHFPYNASKAAAIHLTKMLAHEIADSGAKIRVNNIAPGVFPSEMTANESDDKQKSSLDKEKYEGKVPAGCPGKDEDIAGAVLFTVSNQDLNGQSIVVDGGCVLATGSV</sequence>
<evidence type="ECO:0000256" key="1">
    <source>
        <dbReference type="ARBA" id="ARBA00006484"/>
    </source>
</evidence>
<dbReference type="Pfam" id="PF13561">
    <property type="entry name" value="adh_short_C2"/>
    <property type="match status" value="1"/>
</dbReference>
<comment type="similarity">
    <text evidence="1">Belongs to the short-chain dehydrogenases/reductases (SDR) family.</text>
</comment>
<keyword evidence="2" id="KW-0521">NADP</keyword>
<dbReference type="PANTHER" id="PTHR43618:SF4">
    <property type="entry name" value="SHORT CHAIN DEHYDROGENASE_REDUCTASE FAMILY (AFU_ORTHOLOGUE AFUA_7G04540)"/>
    <property type="match status" value="1"/>
</dbReference>
<dbReference type="RefSeq" id="XP_056766192.1">
    <property type="nucleotide sequence ID" value="XM_056910488.1"/>
</dbReference>
<dbReference type="InterPro" id="IPR036291">
    <property type="entry name" value="NAD(P)-bd_dom_sf"/>
</dbReference>
<dbReference type="GeneID" id="81600731"/>
<dbReference type="GO" id="GO:0016491">
    <property type="term" value="F:oxidoreductase activity"/>
    <property type="evidence" value="ECO:0007669"/>
    <property type="project" value="UniProtKB-KW"/>
</dbReference>
<dbReference type="EMBL" id="JAPVEA010000006">
    <property type="protein sequence ID" value="KAJ5450657.1"/>
    <property type="molecule type" value="Genomic_DNA"/>
</dbReference>
<reference evidence="5" key="1">
    <citation type="submission" date="2022-12" db="EMBL/GenBank/DDBJ databases">
        <authorList>
            <person name="Petersen C."/>
        </authorList>
    </citation>
    <scope>NUCLEOTIDE SEQUENCE</scope>
    <source>
        <strain evidence="5">IBT 16125</strain>
    </source>
</reference>
<dbReference type="InterPro" id="IPR002347">
    <property type="entry name" value="SDR_fam"/>
</dbReference>
<dbReference type="Gene3D" id="3.40.50.720">
    <property type="entry name" value="NAD(P)-binding Rossmann-like Domain"/>
    <property type="match status" value="2"/>
</dbReference>
<keyword evidence="6" id="KW-1185">Reference proteome</keyword>
<dbReference type="PANTHER" id="PTHR43618">
    <property type="entry name" value="7-ALPHA-HYDROXYSTEROID DEHYDROGENASE"/>
    <property type="match status" value="1"/>
</dbReference>
<keyword evidence="3" id="KW-0560">Oxidoreductase</keyword>
<protein>
    <recommendedName>
        <fullName evidence="7">NAD(P)-binding protein</fullName>
    </recommendedName>
</protein>
<dbReference type="AlphaFoldDB" id="A0AAD6G2B4"/>
<evidence type="ECO:0008006" key="7">
    <source>
        <dbReference type="Google" id="ProtNLM"/>
    </source>
</evidence>
<comment type="caution">
    <text evidence="5">The sequence shown here is derived from an EMBL/GenBank/DDBJ whole genome shotgun (WGS) entry which is preliminary data.</text>
</comment>
<feature type="region of interest" description="Disordered" evidence="4">
    <location>
        <begin position="191"/>
        <end position="220"/>
    </location>
</feature>
<name>A0AAD6G2B4_9EURO</name>
<reference evidence="5" key="2">
    <citation type="journal article" date="2023" name="IMA Fungus">
        <title>Comparative genomic study of the Penicillium genus elucidates a diverse pangenome and 15 lateral gene transfer events.</title>
        <authorList>
            <person name="Petersen C."/>
            <person name="Sorensen T."/>
            <person name="Nielsen M.R."/>
            <person name="Sondergaard T.E."/>
            <person name="Sorensen J.L."/>
            <person name="Fitzpatrick D.A."/>
            <person name="Frisvad J.C."/>
            <person name="Nielsen K.L."/>
        </authorList>
    </citation>
    <scope>NUCLEOTIDE SEQUENCE</scope>
    <source>
        <strain evidence="5">IBT 16125</strain>
    </source>
</reference>